<keyword evidence="3" id="KW-1185">Reference proteome</keyword>
<feature type="signal peptide" evidence="1">
    <location>
        <begin position="1"/>
        <end position="19"/>
    </location>
</feature>
<proteinExistence type="predicted"/>
<dbReference type="OrthoDB" id="620210at2"/>
<evidence type="ECO:0000313" key="2">
    <source>
        <dbReference type="EMBL" id="TDX00132.1"/>
    </source>
</evidence>
<evidence type="ECO:0008006" key="4">
    <source>
        <dbReference type="Google" id="ProtNLM"/>
    </source>
</evidence>
<evidence type="ECO:0000313" key="3">
    <source>
        <dbReference type="Proteomes" id="UP000294498"/>
    </source>
</evidence>
<accession>A0A4R8DPV6</accession>
<name>A0A4R8DPV6_9BACT</name>
<feature type="chain" id="PRO_5020605818" description="CHAT domain-containing protein" evidence="1">
    <location>
        <begin position="20"/>
        <end position="733"/>
    </location>
</feature>
<comment type="caution">
    <text evidence="2">The sequence shown here is derived from an EMBL/GenBank/DDBJ whole genome shotgun (WGS) entry which is preliminary data.</text>
</comment>
<reference evidence="2 3" key="1">
    <citation type="submission" date="2019-03" db="EMBL/GenBank/DDBJ databases">
        <title>Genomic Encyclopedia of Type Strains, Phase IV (KMG-IV): sequencing the most valuable type-strain genomes for metagenomic binning, comparative biology and taxonomic classification.</title>
        <authorList>
            <person name="Goeker M."/>
        </authorList>
    </citation>
    <scope>NUCLEOTIDE SEQUENCE [LARGE SCALE GENOMIC DNA]</scope>
    <source>
        <strain evidence="2 3">DSM 100059</strain>
    </source>
</reference>
<dbReference type="EMBL" id="SODV01000001">
    <property type="protein sequence ID" value="TDX00132.1"/>
    <property type="molecule type" value="Genomic_DNA"/>
</dbReference>
<dbReference type="RefSeq" id="WP_133991430.1">
    <property type="nucleotide sequence ID" value="NZ_SODV01000001.1"/>
</dbReference>
<gene>
    <name evidence="2" type="ORF">EDB95_1149</name>
</gene>
<sequence>MKGLYIAALMISVSFCAYAHGQNDTTKIRIPLNRQIFHDRIDDEQVKADLMDGKRDTLLHISPSPAINKQASDAIFKQVDWLQWRIEADMRIPGTNEKIKYLRDLEDLVKDFQNRWREHKFSPELTAALVRDFQKVMDMDIKGGSIEDLIQEMPYDVGAILVDIFNDNPGAKAAGKVLFLKYCGLHTSYILPNILPYKDEPFADSLIAVVAVKRPQELYSYAQALGSPTANLIRRNEDPKVKVIVQMSDTKDGQLLFPFIDDLLSGKQTTDDIGKTLGNDVLYYKLLVKTEIDYARRLPLRDTPMGMHNLTDMLQTKALSVFVNTINELHESPDPVRFKCLQPLTPEELYYLMVLGEEDIFTSSYVYCYKKMMEKIPSHKGDSLLLNVWFDKFKKFIKMAASYNTLGDFLRSMDDGHAMPLMAAFARGLDRTADNSLEDAVDVADSYASINDPNLRDFLLNEVNTNYDRCLAEHNKRGEVIYYLLKTIFAAADSNSHIDLTKEVGIPPIYRVDHKSLVDDSGRVVEQVFFYGDKDGLQSYADFMSLFSPKEWRISRTKEWITIKSIHGKPVWIFANLPLDNISDQDAAAQKDLCDYLDKENLHPTVVIHRGHSYHVKYTIPQIAPSARIIILGSCGGYKNLHDVLEVCPDAHIISSKQTGTQTVNEPIIKALNSELLAGKDVEWIALWNALAREFKGNAQAMDRFSDYIPPHKNLGALFIKAYKIKMGTDEEN</sequence>
<evidence type="ECO:0000256" key="1">
    <source>
        <dbReference type="SAM" id="SignalP"/>
    </source>
</evidence>
<dbReference type="Proteomes" id="UP000294498">
    <property type="component" value="Unassembled WGS sequence"/>
</dbReference>
<organism evidence="2 3">
    <name type="scientific">Dinghuibacter silviterrae</name>
    <dbReference type="NCBI Taxonomy" id="1539049"/>
    <lineage>
        <taxon>Bacteria</taxon>
        <taxon>Pseudomonadati</taxon>
        <taxon>Bacteroidota</taxon>
        <taxon>Chitinophagia</taxon>
        <taxon>Chitinophagales</taxon>
        <taxon>Chitinophagaceae</taxon>
        <taxon>Dinghuibacter</taxon>
    </lineage>
</organism>
<dbReference type="AlphaFoldDB" id="A0A4R8DPV6"/>
<keyword evidence="1" id="KW-0732">Signal</keyword>
<protein>
    <recommendedName>
        <fullName evidence="4">CHAT domain-containing protein</fullName>
    </recommendedName>
</protein>